<reference evidence="2 3" key="2">
    <citation type="journal article" date="1986" name="Med. Microbiol. Immunol.">
        <title>Insect iridescent virus type 6 induced toxic degenerative hepatitis in mice.</title>
        <authorList>
            <person name="Lorbacher de Ruiz H."/>
            <person name="Gelderblom H."/>
            <person name="Hofmann W."/>
            <person name="Darai G."/>
        </authorList>
    </citation>
    <scope>NUCLEOTIDE SEQUENCE [LARGE SCALE GENOMIC DNA]</scope>
</reference>
<keyword evidence="1" id="KW-0472">Membrane</keyword>
<organismHost>
    <name type="scientific">Chilo suppressalis</name>
    <name type="common">Asiatic rice borer moth</name>
    <dbReference type="NCBI Taxonomy" id="168631"/>
</organismHost>
<reference evidence="2 3" key="9">
    <citation type="journal article" date="1994" name="J. Gen. Virol.">
        <title>Insect iridescent virus type 6 encodes a polypeptide related to the largest subunit of eukaryotic RNA polymerase II.</title>
        <authorList>
            <person name="Schnitzler P."/>
            <person name="Sonntag K.C."/>
            <person name="Muller M."/>
            <person name="Janssen W."/>
            <person name="Bugert J.J."/>
            <person name="Koonin E.V."/>
            <person name="Darai G."/>
        </authorList>
    </citation>
    <scope>NUCLEOTIDE SEQUENCE [LARGE SCALE GENOMIC DNA]</scope>
</reference>
<feature type="transmembrane region" description="Helical" evidence="1">
    <location>
        <begin position="15"/>
        <end position="37"/>
    </location>
</feature>
<organism evidence="2 3">
    <name type="scientific">Invertebrate iridescent virus 6</name>
    <name type="common">IIV-6</name>
    <name type="synonym">Chilo iridescent virus</name>
    <dbReference type="NCBI Taxonomy" id="176652"/>
    <lineage>
        <taxon>Viruses</taxon>
        <taxon>Varidnaviria</taxon>
        <taxon>Bamfordvirae</taxon>
        <taxon>Nucleocytoviricota</taxon>
        <taxon>Megaviricetes</taxon>
        <taxon>Pimascovirales</taxon>
        <taxon>Pimascovirales incertae sedis</taxon>
        <taxon>Iridoviridae</taxon>
        <taxon>Betairidovirinae</taxon>
        <taxon>Iridovirus</taxon>
        <taxon>Iridovirus chilo1</taxon>
    </lineage>
</organism>
<dbReference type="Proteomes" id="UP000001359">
    <property type="component" value="Segment"/>
</dbReference>
<sequence>MVSFIFSIFLFRISLMYVFQIYLINCVALTIGSIYLLRCKARAVSLSNTNIFSLPDFLINALIISTMPFPCRSASILRYLSKFS</sequence>
<proteinExistence type="predicted"/>
<dbReference type="GeneID" id="1733412"/>
<protein>
    <submittedName>
        <fullName evidence="2">154R</fullName>
    </submittedName>
</protein>
<evidence type="ECO:0000256" key="1">
    <source>
        <dbReference type="SAM" id="Phobius"/>
    </source>
</evidence>
<reference evidence="2 3" key="12">
    <citation type="journal article" date="1997" name="Virus Genes">
        <title>The DNA sequence of Chilo iridescent virus between the genome coordinates 0.101 and 0.391; similarities in coding strategy between insect and vertebrate iridoviruses.</title>
        <authorList>
            <person name="Bahr U."/>
            <person name="Tidona C.A."/>
            <person name="Darai G."/>
        </authorList>
    </citation>
    <scope>NUCLEOTIDE SEQUENCE [LARGE SCALE GENOMIC DNA]</scope>
</reference>
<keyword evidence="1" id="KW-0812">Transmembrane</keyword>
<reference evidence="2 3" key="14">
    <citation type="journal article" date="1999" name="Virus Genes">
        <title>Identification of a gene cluster within the genome of Chilo iridescent virus encoding enzymes involved in viral DNA replication and processing.</title>
        <authorList>
            <person name="Muller K."/>
            <person name="Tidona C.A."/>
            <person name="Darai G."/>
        </authorList>
    </citation>
    <scope>NUCLEOTIDE SEQUENCE [LARGE SCALE GENOMIC DNA]</scope>
</reference>
<reference evidence="2 3" key="10">
    <citation type="journal article" date="1994" name="Nucleic Acids Res.">
        <title>Identification of genes encoding zinc finger proteins, non-histone chromosomal HMG protein homologue, and a putative GTP phosphohydrolase in the genome of Chilo iridescent virus.</title>
        <authorList>
            <person name="Schnitzler P."/>
            <person name="Hug M."/>
            <person name="Handermann M."/>
            <person name="Janssen W."/>
            <person name="Koonin E.V."/>
            <person name="Delius H."/>
            <person name="Darai C."/>
        </authorList>
    </citation>
    <scope>NUCLEOTIDE SEQUENCE [LARGE SCALE GENOMIC DNA]</scope>
</reference>
<evidence type="ECO:0000313" key="2">
    <source>
        <dbReference type="EMBL" id="AAK82035.1"/>
    </source>
</evidence>
<dbReference type="RefSeq" id="NP_149617.1">
    <property type="nucleotide sequence ID" value="NC_003038.1"/>
</dbReference>
<evidence type="ECO:0000313" key="3">
    <source>
        <dbReference type="Proteomes" id="UP000001359"/>
    </source>
</evidence>
<dbReference type="EMBL" id="AF303741">
    <property type="protein sequence ID" value="AAK82035.1"/>
    <property type="molecule type" value="Genomic_DNA"/>
</dbReference>
<organismHost>
    <name type="scientific">Acheta domesticus</name>
    <name type="common">House cricket</name>
    <dbReference type="NCBI Taxonomy" id="6997"/>
</organismHost>
<reference evidence="2 3" key="13">
    <citation type="journal article" date="1998" name="Virus Genes">
        <title>Identification of a thymidylate synthase gene within the genome of Chilo iridescent virus.</title>
        <authorList>
            <person name="Muller K."/>
            <person name="Tidona C.A."/>
            <person name="Bahr U."/>
            <person name="Darai G."/>
        </authorList>
    </citation>
    <scope>NUCLEOTIDE SEQUENCE [LARGE SCALE GENOMIC DNA]</scope>
</reference>
<dbReference type="KEGG" id="vg:1733412"/>
<reference evidence="2 3" key="11">
    <citation type="journal article" date="1994" name="Virus Genes">
        <title>Chilo iridescent virus encodes a putative helicase belonging to a distinct family within the "DEAD/H" superfamily: implications for the evolution of large DNA viruses.</title>
        <authorList>
            <person name="Sonntag K.C."/>
            <person name="Schnitzler P."/>
            <person name="Koonin E.V."/>
            <person name="Darai G."/>
        </authorList>
    </citation>
    <scope>NUCLEOTIDE SEQUENCE [LARGE SCALE GENOMIC DNA]</scope>
</reference>
<reference evidence="2 3" key="4">
    <citation type="journal article" date="1988" name="Virology">
        <title>Identification and characterization of the repetitive DNA element in the genome of insect iridescent virus type 6.</title>
        <authorList>
            <person name="Fischer M."/>
            <person name="Schnitzler P."/>
            <person name="Delius H."/>
            <person name="Darai G."/>
        </authorList>
    </citation>
    <scope>NUCLEOTIDE SEQUENCE [LARGE SCALE GENOMIC DNA]</scope>
</reference>
<reference evidence="2 3" key="7">
    <citation type="journal article" date="1993" name="J. Gen. Virol.">
        <title>Identification of the gene encoding the major capsid protein of insect iridescent virus type 6 by polymerase chain reaction.</title>
        <authorList>
            <person name="Stohwasser R."/>
            <person name="Raab K."/>
            <person name="Schnitzler P."/>
            <person name="Janssen W."/>
            <person name="Darai G."/>
        </authorList>
    </citation>
    <scope>NUCLEOTIDE SEQUENCE [LARGE SCALE GENOMIC DNA]</scope>
</reference>
<reference evidence="2 3" key="3">
    <citation type="journal article" date="1987" name="Virology">
        <title>Molecular cloning and physical mapping of the genome of insect iridescent virus type 6: further evidence for circular permutation of the viral genome.</title>
        <authorList>
            <person name="Schnitzler P."/>
            <person name="Soltau J.B."/>
            <person name="Fischer M."/>
            <person name="Reisner H."/>
            <person name="Scholz J."/>
            <person name="Delius H."/>
            <person name="Darai G."/>
        </authorList>
    </citation>
    <scope>NUCLEOTIDE SEQUENCE [LARGE SCALE GENOMIC DNA]</scope>
</reference>
<reference evidence="2 3" key="6">
    <citation type="journal article" date="1992" name="Virus Genes">
        <title>Characterization of the third origin of DNA replication of the genome of insect iridescent virus type 6.</title>
        <authorList>
            <person name="Sonntag K.C."/>
            <person name="Darai G."/>
        </authorList>
    </citation>
    <scope>NUCLEOTIDE SEQUENCE [LARGE SCALE GENOMIC DNA]</scope>
</reference>
<accession>Q91FZ7</accession>
<organismHost>
    <name type="scientific">Gryllus campestris</name>
    <dbReference type="NCBI Taxonomy" id="58607"/>
</organismHost>
<keyword evidence="1" id="KW-1133">Transmembrane helix</keyword>
<name>Q91FZ7_IIV6</name>
<reference evidence="2 3" key="1">
    <citation type="journal article" date="1984" name="J. Virol.">
        <title>DNA analysis of insect iridescent virus 6: evidence for circular permutation and terminal redundancy.</title>
        <authorList>
            <person name="Delius H."/>
            <person name="Darai G."/>
            <person name="Fluegel R.M."/>
        </authorList>
    </citation>
    <scope>NUCLEOTIDE SEQUENCE [LARGE SCALE GENOMIC DNA]</scope>
</reference>
<reference evidence="2 3" key="5">
    <citation type="journal article" date="1992" name="Virus Genes">
        <title>Identification and mapping of origins of DNA replication within the DNA sequences of the genome of insect iridescent virus type 6.</title>
        <authorList>
            <person name="Handermann M."/>
            <person name="Schnitzler P."/>
            <person name="Rosen-Wolff A."/>
            <person name="Raab K."/>
            <person name="Sonntag K.C."/>
            <person name="Darai G."/>
        </authorList>
    </citation>
    <scope>NUCLEOTIDE SEQUENCE [LARGE SCALE GENOMIC DNA]</scope>
</reference>
<reference evidence="2 3" key="8">
    <citation type="journal article" date="1994" name="Intervirology">
        <title>Identification of the primary structure and the coding capacity of the genome of insect iridescent virus type 6 between the genome coordinates 0.310 and 0.347 (7990 bp).</title>
        <authorList>
            <person name="Sonntag K.C."/>
            <person name="Schnitzler P."/>
            <person name="Janssen W."/>
            <person name="Darai G."/>
        </authorList>
    </citation>
    <scope>NUCLEOTIDE SEQUENCE [LARGE SCALE GENOMIC DNA]</scope>
</reference>
<organismHost>
    <name type="scientific">Spodoptera frugiperda</name>
    <name type="common">Fall armyworm</name>
    <dbReference type="NCBI Taxonomy" id="7108"/>
</organismHost>
<organismHost>
    <name type="scientific">Gryllus bimaculatus</name>
    <name type="common">Two-spotted cricket</name>
    <dbReference type="NCBI Taxonomy" id="6999"/>
</organismHost>
<reference evidence="2 3" key="15">
    <citation type="journal article" date="2001" name="Virology">
        <title>Analysis of the first complete DNA sequence of an invertebrate iridovirus: coding strategy of the genome of Chilo iridescent virus.</title>
        <authorList>
            <person name="Jakob N.J."/>
            <person name="Muller K."/>
            <person name="Bahr U."/>
            <person name="Darai G."/>
        </authorList>
    </citation>
    <scope>NUCLEOTIDE SEQUENCE [LARGE SCALE GENOMIC DNA]</scope>
</reference>
<keyword evidence="3" id="KW-1185">Reference proteome</keyword>